<accession>A0A9W9IEX0</accession>
<keyword evidence="2" id="KW-1185">Reference proteome</keyword>
<dbReference type="GeneID" id="81422255"/>
<comment type="caution">
    <text evidence="1">The sequence shown here is derived from an EMBL/GenBank/DDBJ whole genome shotgun (WGS) entry which is preliminary data.</text>
</comment>
<name>A0A9W9IEX0_9EURO</name>
<reference evidence="1" key="2">
    <citation type="journal article" date="2023" name="IMA Fungus">
        <title>Comparative genomic study of the Penicillium genus elucidates a diverse pangenome and 15 lateral gene transfer events.</title>
        <authorList>
            <person name="Petersen C."/>
            <person name="Sorensen T."/>
            <person name="Nielsen M.R."/>
            <person name="Sondergaard T.E."/>
            <person name="Sorensen J.L."/>
            <person name="Fitzpatrick D.A."/>
            <person name="Frisvad J.C."/>
            <person name="Nielsen K.L."/>
        </authorList>
    </citation>
    <scope>NUCLEOTIDE SEQUENCE</scope>
    <source>
        <strain evidence="1">IBT 26290</strain>
    </source>
</reference>
<dbReference type="EMBL" id="JAPQKN010000001">
    <property type="protein sequence ID" value="KAJ5175077.1"/>
    <property type="molecule type" value="Genomic_DNA"/>
</dbReference>
<proteinExistence type="predicted"/>
<evidence type="ECO:0000313" key="1">
    <source>
        <dbReference type="EMBL" id="KAJ5175077.1"/>
    </source>
</evidence>
<gene>
    <name evidence="1" type="ORF">N7482_000954</name>
</gene>
<dbReference type="RefSeq" id="XP_056546685.1">
    <property type="nucleotide sequence ID" value="XM_056683079.1"/>
</dbReference>
<sequence length="97" mass="11625">MRTRLLFDFKKATPSQLEKFWNTRRGICVRGNTGKWVGQFFHEARNAFGIGVDWKPSQRFSWDVNDEGPLEITLNRNLGKREWPSKSWIRNRRKFPK</sequence>
<organism evidence="1 2">
    <name type="scientific">Penicillium canariense</name>
    <dbReference type="NCBI Taxonomy" id="189055"/>
    <lineage>
        <taxon>Eukaryota</taxon>
        <taxon>Fungi</taxon>
        <taxon>Dikarya</taxon>
        <taxon>Ascomycota</taxon>
        <taxon>Pezizomycotina</taxon>
        <taxon>Eurotiomycetes</taxon>
        <taxon>Eurotiomycetidae</taxon>
        <taxon>Eurotiales</taxon>
        <taxon>Aspergillaceae</taxon>
        <taxon>Penicillium</taxon>
    </lineage>
</organism>
<protein>
    <submittedName>
        <fullName evidence="1">Uncharacterized protein</fullName>
    </submittedName>
</protein>
<dbReference type="Proteomes" id="UP001149163">
    <property type="component" value="Unassembled WGS sequence"/>
</dbReference>
<evidence type="ECO:0000313" key="2">
    <source>
        <dbReference type="Proteomes" id="UP001149163"/>
    </source>
</evidence>
<dbReference type="OrthoDB" id="4454461at2759"/>
<reference evidence="1" key="1">
    <citation type="submission" date="2022-11" db="EMBL/GenBank/DDBJ databases">
        <authorList>
            <person name="Petersen C."/>
        </authorList>
    </citation>
    <scope>NUCLEOTIDE SEQUENCE</scope>
    <source>
        <strain evidence="1">IBT 26290</strain>
    </source>
</reference>
<dbReference type="AlphaFoldDB" id="A0A9W9IEX0"/>